<evidence type="ECO:0000259" key="15">
    <source>
        <dbReference type="Pfam" id="PF00905"/>
    </source>
</evidence>
<feature type="domain" description="Penicillin-binding protein transpeptidase" evidence="15">
    <location>
        <begin position="373"/>
        <end position="625"/>
    </location>
</feature>
<dbReference type="Gene3D" id="3.40.710.10">
    <property type="entry name" value="DD-peptidase/beta-lactamase superfamily"/>
    <property type="match status" value="1"/>
</dbReference>
<evidence type="ECO:0000313" key="17">
    <source>
        <dbReference type="EMBL" id="EJD64528.1"/>
    </source>
</evidence>
<evidence type="ECO:0000256" key="14">
    <source>
        <dbReference type="SAM" id="Phobius"/>
    </source>
</evidence>
<dbReference type="GO" id="GO:0006508">
    <property type="term" value="P:proteolysis"/>
    <property type="evidence" value="ECO:0007669"/>
    <property type="project" value="UniProtKB-KW"/>
</dbReference>
<evidence type="ECO:0000256" key="1">
    <source>
        <dbReference type="ARBA" id="ARBA00007090"/>
    </source>
</evidence>
<keyword evidence="6" id="KW-0808">Transferase</keyword>
<dbReference type="Pfam" id="PF00912">
    <property type="entry name" value="Transgly"/>
    <property type="match status" value="1"/>
</dbReference>
<evidence type="ECO:0000256" key="8">
    <source>
        <dbReference type="ARBA" id="ARBA00022960"/>
    </source>
</evidence>
<comment type="similarity">
    <text evidence="1">In the C-terminal section; belongs to the transpeptidase family.</text>
</comment>
<evidence type="ECO:0000256" key="4">
    <source>
        <dbReference type="ARBA" id="ARBA00022670"/>
    </source>
</evidence>
<dbReference type="eggNOG" id="COG0744">
    <property type="taxonomic scope" value="Bacteria"/>
</dbReference>
<reference evidence="17 18" key="1">
    <citation type="submission" date="2012-01" db="EMBL/GenBank/DDBJ databases">
        <title>The Genome Sequence of Scardovia wiggsiae F0424.</title>
        <authorList>
            <consortium name="The Broad Institute Genome Sequencing Platform"/>
            <person name="Earl A."/>
            <person name="Ward D."/>
            <person name="Feldgarden M."/>
            <person name="Gevers D."/>
            <person name="Izard J."/>
            <person name="Ganesan A."/>
            <person name="Baranova O.V."/>
            <person name="Blanton J.M."/>
            <person name="Tanner A.C."/>
            <person name="Mathney J."/>
            <person name="Dewhirst F.E."/>
            <person name="Young S.K."/>
            <person name="Zeng Q."/>
            <person name="Gargeya S."/>
            <person name="Fitzgerald M."/>
            <person name="Haas B."/>
            <person name="Abouelleil A."/>
            <person name="Alvarado L."/>
            <person name="Arachchi H.M."/>
            <person name="Berlin A."/>
            <person name="Chapman S.B."/>
            <person name="Gearin G."/>
            <person name="Goldberg J."/>
            <person name="Griggs A."/>
            <person name="Gujja S."/>
            <person name="Hansen M."/>
            <person name="Heiman D."/>
            <person name="Howarth C."/>
            <person name="Larimer J."/>
            <person name="Lui A."/>
            <person name="MacDonald P.J.P."/>
            <person name="McCowen C."/>
            <person name="Montmayeur A."/>
            <person name="Murphy C."/>
            <person name="Neiman D."/>
            <person name="Pearson M."/>
            <person name="Priest M."/>
            <person name="Roberts A."/>
            <person name="Saif S."/>
            <person name="Shea T."/>
            <person name="Sisk P."/>
            <person name="Stolte C."/>
            <person name="Sykes S."/>
            <person name="Wortman J."/>
            <person name="Nusbaum C."/>
            <person name="Birren B."/>
        </authorList>
    </citation>
    <scope>NUCLEOTIDE SEQUENCE [LARGE SCALE GENOMIC DNA]</scope>
    <source>
        <strain evidence="17 18">F0424</strain>
    </source>
</reference>
<keyword evidence="18" id="KW-1185">Reference proteome</keyword>
<evidence type="ECO:0000256" key="13">
    <source>
        <dbReference type="ARBA" id="ARBA00049902"/>
    </source>
</evidence>
<dbReference type="InterPro" id="IPR012338">
    <property type="entry name" value="Beta-lactam/transpept-like"/>
</dbReference>
<dbReference type="InterPro" id="IPR050396">
    <property type="entry name" value="Glycosyltr_51/Transpeptidase"/>
</dbReference>
<dbReference type="GO" id="GO:0008360">
    <property type="term" value="P:regulation of cell shape"/>
    <property type="evidence" value="ECO:0007669"/>
    <property type="project" value="UniProtKB-KW"/>
</dbReference>
<dbReference type="GO" id="GO:0008955">
    <property type="term" value="F:peptidoglycan glycosyltransferase activity"/>
    <property type="evidence" value="ECO:0007669"/>
    <property type="project" value="UniProtKB-EC"/>
</dbReference>
<keyword evidence="5" id="KW-0328">Glycosyltransferase</keyword>
<dbReference type="RefSeq" id="WP_007148087.1">
    <property type="nucleotide sequence ID" value="NZ_AKCI01000001.1"/>
</dbReference>
<dbReference type="InterPro" id="IPR036950">
    <property type="entry name" value="PBP_transglycosylase"/>
</dbReference>
<accession>J0DE46</accession>
<keyword evidence="14" id="KW-0472">Membrane</keyword>
<dbReference type="InterPro" id="IPR001264">
    <property type="entry name" value="Glyco_trans_51"/>
</dbReference>
<dbReference type="EMBL" id="AGZS01000006">
    <property type="protein sequence ID" value="EJD64528.1"/>
    <property type="molecule type" value="Genomic_DNA"/>
</dbReference>
<dbReference type="GO" id="GO:0071555">
    <property type="term" value="P:cell wall organization"/>
    <property type="evidence" value="ECO:0007669"/>
    <property type="project" value="UniProtKB-KW"/>
</dbReference>
<keyword evidence="11" id="KW-0961">Cell wall biogenesis/degradation</keyword>
<comment type="caution">
    <text evidence="17">The sequence shown here is derived from an EMBL/GenBank/DDBJ whole genome shotgun (WGS) entry which is preliminary data.</text>
</comment>
<dbReference type="STRING" id="857290.HMPREF9156_01023"/>
<keyword evidence="9" id="KW-0573">Peptidoglycan synthesis</keyword>
<keyword evidence="8" id="KW-0133">Cell shape</keyword>
<keyword evidence="3" id="KW-0121">Carboxypeptidase</keyword>
<comment type="catalytic activity">
    <reaction evidence="13">
        <text>[GlcNAc-(1-&gt;4)-Mur2Ac(oyl-L-Ala-gamma-D-Glu-L-Lys-D-Ala-D-Ala)](n)-di-trans,octa-cis-undecaprenyl diphosphate + beta-D-GlcNAc-(1-&gt;4)-Mur2Ac(oyl-L-Ala-gamma-D-Glu-L-Lys-D-Ala-D-Ala)-di-trans,octa-cis-undecaprenyl diphosphate = [GlcNAc-(1-&gt;4)-Mur2Ac(oyl-L-Ala-gamma-D-Glu-L-Lys-D-Ala-D-Ala)](n+1)-di-trans,octa-cis-undecaprenyl diphosphate + di-trans,octa-cis-undecaprenyl diphosphate + H(+)</text>
        <dbReference type="Rhea" id="RHEA:23708"/>
        <dbReference type="Rhea" id="RHEA-COMP:9602"/>
        <dbReference type="Rhea" id="RHEA-COMP:9603"/>
        <dbReference type="ChEBI" id="CHEBI:15378"/>
        <dbReference type="ChEBI" id="CHEBI:58405"/>
        <dbReference type="ChEBI" id="CHEBI:60033"/>
        <dbReference type="ChEBI" id="CHEBI:78435"/>
        <dbReference type="EC" id="2.4.99.28"/>
    </reaction>
</comment>
<evidence type="ECO:0000256" key="11">
    <source>
        <dbReference type="ARBA" id="ARBA00023316"/>
    </source>
</evidence>
<comment type="catalytic activity">
    <reaction evidence="12">
        <text>Preferential cleavage: (Ac)2-L-Lys-D-Ala-|-D-Ala. Also transpeptidation of peptidyl-alanyl moieties that are N-acyl substituents of D-alanine.</text>
        <dbReference type="EC" id="3.4.16.4"/>
    </reaction>
</comment>
<dbReference type="AlphaFoldDB" id="J0DE46"/>
<evidence type="ECO:0000256" key="9">
    <source>
        <dbReference type="ARBA" id="ARBA00022984"/>
    </source>
</evidence>
<dbReference type="OrthoDB" id="9766909at2"/>
<dbReference type="PANTHER" id="PTHR32282:SF33">
    <property type="entry name" value="PEPTIDOGLYCAN GLYCOSYLTRANSFERASE"/>
    <property type="match status" value="1"/>
</dbReference>
<dbReference type="GO" id="GO:0008658">
    <property type="term" value="F:penicillin binding"/>
    <property type="evidence" value="ECO:0007669"/>
    <property type="project" value="InterPro"/>
</dbReference>
<sequence length="700" mass="75417">MPAEKPKKDFKRITTLILAYIIFCVAGGIIASGFLLPGALMASDTVKKLTPTLSTTDNVTFSLSDLPQQSRMYASDGTTLIATFYDQNRINVPLSKVSKVMQQAVVAREDRRFFEHSGVDPTGILRAFLQTYVHKGGGTQGGSTLTQQYVKNMLIAQAQADNDPIEAYHAQEDTIARKIREMLLALQIEKKYSKADILQGYLNIAQFGVNTFGVETAAQHYFSKSAADLDAGEAATIASITKNPTKYDPTVNVQNAQEQRNIVLDLMVRSRFISQQEAAKYKAVPLQSVLKIKDIRVGCQAAGGAAYFCDYVVHRILNSPAFGKTRTERRRLLYAGGLNIVTTMDVNAEDAANAAVRKVVPEDDKSGFEAVMAAVQPGTGKVLAIAQNRTYSVETNAGGTSTAINYAVDQIDGGGIGVQTGSTFKPINMVSWLSNGHKAMESLRTSTAYPLKTFPCAPVKSGVWSVQNSGGGTVNPETPYNGLIMSHNTTQAAMAQKIGLCAITKTAQTLGYHNSAINESDLEKQMQVPMIIGALNASPLTMANVYATIAANGVRCDPIAITKVTKNGRELAVPSAGCKQAISKEVAQTTAYILNKDVTQGVAKDAQLAGGRKTFAKTGTAEDKYMDSVIFTNGVAAYTTMGNMERPVSFTRRTVGGRTYDTWYGAYTLPILTSFMNDYVKAANIPDDPNYGQPDPSLMG</sequence>
<keyword evidence="7" id="KW-0378">Hydrolase</keyword>
<keyword evidence="14" id="KW-0812">Transmembrane</keyword>
<dbReference type="SUPFAM" id="SSF53955">
    <property type="entry name" value="Lysozyme-like"/>
    <property type="match status" value="1"/>
</dbReference>
<evidence type="ECO:0000256" key="10">
    <source>
        <dbReference type="ARBA" id="ARBA00023268"/>
    </source>
</evidence>
<dbReference type="GO" id="GO:0009252">
    <property type="term" value="P:peptidoglycan biosynthetic process"/>
    <property type="evidence" value="ECO:0007669"/>
    <property type="project" value="UniProtKB-KW"/>
</dbReference>
<keyword evidence="4" id="KW-0645">Protease</keyword>
<dbReference type="GO" id="GO:0030288">
    <property type="term" value="C:outer membrane-bounded periplasmic space"/>
    <property type="evidence" value="ECO:0007669"/>
    <property type="project" value="TreeGrafter"/>
</dbReference>
<dbReference type="PANTHER" id="PTHR32282">
    <property type="entry name" value="BINDING PROTEIN TRANSPEPTIDASE, PUTATIVE-RELATED"/>
    <property type="match status" value="1"/>
</dbReference>
<evidence type="ECO:0000256" key="7">
    <source>
        <dbReference type="ARBA" id="ARBA00022801"/>
    </source>
</evidence>
<gene>
    <name evidence="17" type="ORF">HMPREF9156_01023</name>
</gene>
<evidence type="ECO:0000256" key="6">
    <source>
        <dbReference type="ARBA" id="ARBA00022679"/>
    </source>
</evidence>
<proteinExistence type="inferred from homology"/>
<name>J0DE46_9BIFI</name>
<evidence type="ECO:0000256" key="12">
    <source>
        <dbReference type="ARBA" id="ARBA00034000"/>
    </source>
</evidence>
<dbReference type="InterPro" id="IPR001460">
    <property type="entry name" value="PCN-bd_Tpept"/>
</dbReference>
<dbReference type="FunFam" id="1.10.3810.10:FF:000001">
    <property type="entry name" value="Penicillin-binding protein 1A"/>
    <property type="match status" value="1"/>
</dbReference>
<dbReference type="Proteomes" id="UP000006415">
    <property type="component" value="Unassembled WGS sequence"/>
</dbReference>
<feature type="domain" description="Glycosyl transferase family 51" evidence="16">
    <location>
        <begin position="80"/>
        <end position="267"/>
    </location>
</feature>
<dbReference type="GO" id="GO:0009002">
    <property type="term" value="F:serine-type D-Ala-D-Ala carboxypeptidase activity"/>
    <property type="evidence" value="ECO:0007669"/>
    <property type="project" value="UniProtKB-EC"/>
</dbReference>
<evidence type="ECO:0000256" key="3">
    <source>
        <dbReference type="ARBA" id="ARBA00022645"/>
    </source>
</evidence>
<dbReference type="Gene3D" id="1.10.3810.10">
    <property type="entry name" value="Biosynthetic peptidoglycan transglycosylase-like"/>
    <property type="match status" value="1"/>
</dbReference>
<evidence type="ECO:0000313" key="18">
    <source>
        <dbReference type="Proteomes" id="UP000006415"/>
    </source>
</evidence>
<feature type="transmembrane region" description="Helical" evidence="14">
    <location>
        <begin position="12"/>
        <end position="36"/>
    </location>
</feature>
<evidence type="ECO:0000256" key="5">
    <source>
        <dbReference type="ARBA" id="ARBA00022676"/>
    </source>
</evidence>
<dbReference type="Pfam" id="PF00905">
    <property type="entry name" value="Transpeptidase"/>
    <property type="match status" value="1"/>
</dbReference>
<evidence type="ECO:0000256" key="2">
    <source>
        <dbReference type="ARBA" id="ARBA00007739"/>
    </source>
</evidence>
<dbReference type="InterPro" id="IPR023346">
    <property type="entry name" value="Lysozyme-like_dom_sf"/>
</dbReference>
<evidence type="ECO:0000259" key="16">
    <source>
        <dbReference type="Pfam" id="PF00912"/>
    </source>
</evidence>
<organism evidence="17 18">
    <name type="scientific">Scardovia wiggsiae F0424</name>
    <dbReference type="NCBI Taxonomy" id="857290"/>
    <lineage>
        <taxon>Bacteria</taxon>
        <taxon>Bacillati</taxon>
        <taxon>Actinomycetota</taxon>
        <taxon>Actinomycetes</taxon>
        <taxon>Bifidobacteriales</taxon>
        <taxon>Bifidobacteriaceae</taxon>
        <taxon>Scardovia</taxon>
    </lineage>
</organism>
<keyword evidence="10" id="KW-0511">Multifunctional enzyme</keyword>
<keyword evidence="14" id="KW-1133">Transmembrane helix</keyword>
<protein>
    <submittedName>
        <fullName evidence="17">Uncharacterized protein</fullName>
    </submittedName>
</protein>
<dbReference type="HOGENOM" id="CLU_006354_2_6_11"/>
<comment type="similarity">
    <text evidence="2">In the N-terminal section; belongs to the glycosyltransferase 51 family.</text>
</comment>
<dbReference type="SUPFAM" id="SSF56601">
    <property type="entry name" value="beta-lactamase/transpeptidase-like"/>
    <property type="match status" value="1"/>
</dbReference>